<organism evidence="2 3">
    <name type="scientific">Drosophila arizonae</name>
    <name type="common">Fruit fly</name>
    <dbReference type="NCBI Taxonomy" id="7263"/>
    <lineage>
        <taxon>Eukaryota</taxon>
        <taxon>Metazoa</taxon>
        <taxon>Ecdysozoa</taxon>
        <taxon>Arthropoda</taxon>
        <taxon>Hexapoda</taxon>
        <taxon>Insecta</taxon>
        <taxon>Pterygota</taxon>
        <taxon>Neoptera</taxon>
        <taxon>Endopterygota</taxon>
        <taxon>Diptera</taxon>
        <taxon>Brachycera</taxon>
        <taxon>Muscomorpha</taxon>
        <taxon>Ephydroidea</taxon>
        <taxon>Drosophilidae</taxon>
        <taxon>Drosophila</taxon>
    </lineage>
</organism>
<accession>A0ABM1NS54</accession>
<reference evidence="2" key="2">
    <citation type="journal article" date="2016" name="G3 (Bethesda)">
        <title>Genome Evolution in Three Species of Cactophilic Drosophila.</title>
        <authorList>
            <person name="Sanchez-Flores A."/>
            <person name="Penazola F."/>
            <person name="Carpinteyro-Ponce J."/>
            <person name="Nazario-Yepiz N."/>
            <person name="Abreu-Goodger C."/>
            <person name="Machado C.A."/>
            <person name="Markow T.A."/>
        </authorList>
    </citation>
    <scope>NUCLEOTIDE SEQUENCE [LARGE SCALE GENOMIC DNA]</scope>
</reference>
<dbReference type="Proteomes" id="UP000694904">
    <property type="component" value="Chromosome 2"/>
</dbReference>
<keyword evidence="1" id="KW-1133">Transmembrane helix</keyword>
<keyword evidence="1" id="KW-0812">Transmembrane</keyword>
<feature type="transmembrane region" description="Helical" evidence="1">
    <location>
        <begin position="43"/>
        <end position="64"/>
    </location>
</feature>
<evidence type="ECO:0000313" key="3">
    <source>
        <dbReference type="RefSeq" id="XP_017857790.1"/>
    </source>
</evidence>
<reference evidence="3" key="3">
    <citation type="submission" date="2025-08" db="UniProtKB">
        <authorList>
            <consortium name="RefSeq"/>
        </authorList>
    </citation>
    <scope>IDENTIFICATION</scope>
    <source>
        <tissue evidence="3">Whole organism</tissue>
    </source>
</reference>
<proteinExistence type="predicted"/>
<sequence>MAVLTTLSLNTIEEGDISNEKSEPPHTKDRANGVSMRSLIKGAIVIFTFNAFLLCLGYLIYQYISALDDKKRTKVGNWMCSLVGVVLMIVMYRMGDMSKGNPHFYYI</sequence>
<feature type="transmembrane region" description="Helical" evidence="1">
    <location>
        <begin position="76"/>
        <end position="94"/>
    </location>
</feature>
<evidence type="ECO:0000313" key="2">
    <source>
        <dbReference type="Proteomes" id="UP000694904"/>
    </source>
</evidence>
<keyword evidence="1" id="KW-0472">Membrane</keyword>
<gene>
    <name evidence="3" type="primary">LOC108610294</name>
</gene>
<keyword evidence="2" id="KW-1185">Reference proteome</keyword>
<dbReference type="RefSeq" id="XP_017857790.1">
    <property type="nucleotide sequence ID" value="XM_018002301.1"/>
</dbReference>
<name>A0ABM1NS54_DROAR</name>
<evidence type="ECO:0000256" key="1">
    <source>
        <dbReference type="SAM" id="Phobius"/>
    </source>
</evidence>
<protein>
    <submittedName>
        <fullName evidence="3">Uncharacterized protein LOC108610294 isoform X1</fullName>
    </submittedName>
</protein>
<dbReference type="GeneID" id="108610294"/>
<reference evidence="2" key="1">
    <citation type="journal article" date="1997" name="Nucleic Acids Res.">
        <title>tRNAscan-SE: a program for improved detection of transfer RNA genes in genomic sequence.</title>
        <authorList>
            <person name="Lowe T.M."/>
            <person name="Eddy S.R."/>
        </authorList>
    </citation>
    <scope>NUCLEOTIDE SEQUENCE [LARGE SCALE GENOMIC DNA]</scope>
</reference>